<dbReference type="RefSeq" id="WP_146298355.1">
    <property type="nucleotide sequence ID" value="NZ_CP042301.2"/>
</dbReference>
<dbReference type="GO" id="GO:0003677">
    <property type="term" value="F:DNA binding"/>
    <property type="evidence" value="ECO:0007669"/>
    <property type="project" value="UniProtKB-KW"/>
</dbReference>
<keyword evidence="1" id="KW-0805">Transcription regulation</keyword>
<accession>A0A5B8KVX3</accession>
<keyword evidence="2" id="KW-0238">DNA-binding</keyword>
<reference evidence="5" key="1">
    <citation type="submission" date="2020-04" db="EMBL/GenBank/DDBJ databases">
        <title>Nitratireductor sp. nov. isolated from mangrove soil.</title>
        <authorList>
            <person name="Ye Y."/>
        </authorList>
    </citation>
    <scope>NUCLEOTIDE SEQUENCE</scope>
    <source>
        <strain evidence="5">SY7</strain>
    </source>
</reference>
<dbReference type="OrthoDB" id="9812645at2"/>
<dbReference type="Proteomes" id="UP000321389">
    <property type="component" value="Chromosome"/>
</dbReference>
<name>A0A5B8KVX3_9HYPH</name>
<dbReference type="InterPro" id="IPR011711">
    <property type="entry name" value="GntR_C"/>
</dbReference>
<dbReference type="SUPFAM" id="SSF46785">
    <property type="entry name" value="Winged helix' DNA-binding domain"/>
    <property type="match status" value="1"/>
</dbReference>
<evidence type="ECO:0000256" key="1">
    <source>
        <dbReference type="ARBA" id="ARBA00023015"/>
    </source>
</evidence>
<dbReference type="Pfam" id="PF07729">
    <property type="entry name" value="FCD"/>
    <property type="match status" value="1"/>
</dbReference>
<dbReference type="CDD" id="cd07377">
    <property type="entry name" value="WHTH_GntR"/>
    <property type="match status" value="1"/>
</dbReference>
<evidence type="ECO:0000259" key="4">
    <source>
        <dbReference type="PROSITE" id="PS50949"/>
    </source>
</evidence>
<dbReference type="PANTHER" id="PTHR43537:SF44">
    <property type="entry name" value="GNTR FAMILY REGULATORY PROTEIN"/>
    <property type="match status" value="1"/>
</dbReference>
<proteinExistence type="predicted"/>
<organism evidence="5 6">
    <name type="scientific">Nitratireductor mangrovi</name>
    <dbReference type="NCBI Taxonomy" id="2599600"/>
    <lineage>
        <taxon>Bacteria</taxon>
        <taxon>Pseudomonadati</taxon>
        <taxon>Pseudomonadota</taxon>
        <taxon>Alphaproteobacteria</taxon>
        <taxon>Hyphomicrobiales</taxon>
        <taxon>Phyllobacteriaceae</taxon>
        <taxon>Nitratireductor</taxon>
    </lineage>
</organism>
<dbReference type="InterPro" id="IPR036390">
    <property type="entry name" value="WH_DNA-bd_sf"/>
</dbReference>
<protein>
    <submittedName>
        <fullName evidence="5">FadR family transcriptional regulator</fullName>
    </submittedName>
</protein>
<sequence length="268" mass="29521">MANETTIETRIERRPKLSERIVASIREQIAAGRYEPGSRLPTESQLTQLFGVSRTVVREAVASLAADGLVEPRQGAGVFVRETPTTTFGTISLDIGNKISHALNVLEVRMGIEIESAGLAAVRRNNAQQAAIQEAFFEFDQLLAKSEATGRTDFEFHRAIAAATNNPFYVEVLDALGTRAIPCDITSPWGTDSTLTKEYQEGLQTEHLEILRAISAGDPDRARNAMRTHLTASQERYYKRLNGEQAGYVFGRDMSAAPRSKQKAGKHE</sequence>
<evidence type="ECO:0000313" key="6">
    <source>
        <dbReference type="Proteomes" id="UP000321389"/>
    </source>
</evidence>
<keyword evidence="3" id="KW-0804">Transcription</keyword>
<dbReference type="SMART" id="SM00345">
    <property type="entry name" value="HTH_GNTR"/>
    <property type="match status" value="1"/>
</dbReference>
<dbReference type="AlphaFoldDB" id="A0A5B8KVX3"/>
<dbReference type="Pfam" id="PF00392">
    <property type="entry name" value="GntR"/>
    <property type="match status" value="1"/>
</dbReference>
<dbReference type="InterPro" id="IPR036388">
    <property type="entry name" value="WH-like_DNA-bd_sf"/>
</dbReference>
<dbReference type="InterPro" id="IPR000524">
    <property type="entry name" value="Tscrpt_reg_HTH_GntR"/>
</dbReference>
<dbReference type="PROSITE" id="PS50949">
    <property type="entry name" value="HTH_GNTR"/>
    <property type="match status" value="1"/>
</dbReference>
<keyword evidence="6" id="KW-1185">Reference proteome</keyword>
<dbReference type="InterPro" id="IPR008920">
    <property type="entry name" value="TF_FadR/GntR_C"/>
</dbReference>
<dbReference type="SMART" id="SM00895">
    <property type="entry name" value="FCD"/>
    <property type="match status" value="1"/>
</dbReference>
<gene>
    <name evidence="5" type="ORF">FQ775_04555</name>
</gene>
<dbReference type="EMBL" id="CP042301">
    <property type="protein sequence ID" value="QDY99701.1"/>
    <property type="molecule type" value="Genomic_DNA"/>
</dbReference>
<dbReference type="Gene3D" id="1.10.10.10">
    <property type="entry name" value="Winged helix-like DNA-binding domain superfamily/Winged helix DNA-binding domain"/>
    <property type="match status" value="1"/>
</dbReference>
<dbReference type="PANTHER" id="PTHR43537">
    <property type="entry name" value="TRANSCRIPTIONAL REGULATOR, GNTR FAMILY"/>
    <property type="match status" value="1"/>
</dbReference>
<dbReference type="SUPFAM" id="SSF48008">
    <property type="entry name" value="GntR ligand-binding domain-like"/>
    <property type="match status" value="1"/>
</dbReference>
<dbReference type="Gene3D" id="1.20.120.530">
    <property type="entry name" value="GntR ligand-binding domain-like"/>
    <property type="match status" value="1"/>
</dbReference>
<evidence type="ECO:0000256" key="2">
    <source>
        <dbReference type="ARBA" id="ARBA00023125"/>
    </source>
</evidence>
<evidence type="ECO:0000313" key="5">
    <source>
        <dbReference type="EMBL" id="QDY99701.1"/>
    </source>
</evidence>
<evidence type="ECO:0000256" key="3">
    <source>
        <dbReference type="ARBA" id="ARBA00023163"/>
    </source>
</evidence>
<dbReference type="KEGG" id="niy:FQ775_04555"/>
<feature type="domain" description="HTH gntR-type" evidence="4">
    <location>
        <begin position="15"/>
        <end position="83"/>
    </location>
</feature>
<dbReference type="GO" id="GO:0003700">
    <property type="term" value="F:DNA-binding transcription factor activity"/>
    <property type="evidence" value="ECO:0007669"/>
    <property type="project" value="InterPro"/>
</dbReference>
<dbReference type="PRINTS" id="PR00035">
    <property type="entry name" value="HTHGNTR"/>
</dbReference>